<dbReference type="InterPro" id="IPR051473">
    <property type="entry name" value="P2Ox-like"/>
</dbReference>
<keyword evidence="3" id="KW-0285">Flavoprotein</keyword>
<dbReference type="PANTHER" id="PTHR42784:SF1">
    <property type="entry name" value="PYRANOSE 2-OXIDASE"/>
    <property type="match status" value="1"/>
</dbReference>
<dbReference type="Pfam" id="PF05199">
    <property type="entry name" value="GMC_oxred_C"/>
    <property type="match status" value="1"/>
</dbReference>
<name>A0A1R3WTV0_9RHOB</name>
<dbReference type="GO" id="GO:0050660">
    <property type="term" value="F:flavin adenine dinucleotide binding"/>
    <property type="evidence" value="ECO:0007669"/>
    <property type="project" value="InterPro"/>
</dbReference>
<evidence type="ECO:0000256" key="2">
    <source>
        <dbReference type="ARBA" id="ARBA00010790"/>
    </source>
</evidence>
<dbReference type="RefSeq" id="WP_076649238.1">
    <property type="nucleotide sequence ID" value="NZ_FTPS01000001.1"/>
</dbReference>
<dbReference type="OrthoDB" id="9798604at2"/>
<comment type="cofactor">
    <cofactor evidence="1">
        <name>FAD</name>
        <dbReference type="ChEBI" id="CHEBI:57692"/>
    </cofactor>
</comment>
<keyword evidence="9" id="KW-1185">Reference proteome</keyword>
<sequence>MTGDMHRRHWDAIVIGTGIGGGTIGRRLAEQGLSVLFLEKGRAGHRREGNGLSGDLYTDPIARSLRGAWPDPVRLRLNGRDSTAYIPIGAGVGGSSVFYAGTLERPEPHDLDDSETRPHPLGGWPVSYSTMLPWYDEAEALYSVCGEDDPLASAASPRLRPPLPLGRGDAQMMAHMRTAGLHPYQLHCAFRHIEGCGFCFGRKCPQSCKMDGRTAGVEPALATGRAAVIDQCEVTELVADQDSVTRIRARKGNETLDFTADRVILAAGALSSPRLLLTSRGEHWPEGLGNRNGLAGRNLMFHFNEIFAIWPRRGEAFTESAKSIGFRDLYHVQGRRLGMVQSMGLNVGKNEILQYLRLRLARSYLHHLPGSRQFMHLPAAAAARILGQAKVFVGLLEDLPYRENRVRPNPDRPGHILIEYDFSAELLERRKLFRHLIHKALKGQRNMFLTYDPEPNLGHPCGTLRMGRDSTDSVLDPDCRVHGMRNLWVVDASFMPTSMGVNPSLTIAANALRVAHRMEHHS</sequence>
<evidence type="ECO:0000259" key="7">
    <source>
        <dbReference type="Pfam" id="PF05199"/>
    </source>
</evidence>
<evidence type="ECO:0000256" key="3">
    <source>
        <dbReference type="ARBA" id="ARBA00022630"/>
    </source>
</evidence>
<dbReference type="InterPro" id="IPR000172">
    <property type="entry name" value="GMC_OxRdtase_N"/>
</dbReference>
<comment type="similarity">
    <text evidence="2">Belongs to the GMC oxidoreductase family.</text>
</comment>
<dbReference type="InterPro" id="IPR036188">
    <property type="entry name" value="FAD/NAD-bd_sf"/>
</dbReference>
<evidence type="ECO:0000256" key="1">
    <source>
        <dbReference type="ARBA" id="ARBA00001974"/>
    </source>
</evidence>
<dbReference type="SUPFAM" id="SSF51905">
    <property type="entry name" value="FAD/NAD(P)-binding domain"/>
    <property type="match status" value="1"/>
</dbReference>
<protein>
    <submittedName>
        <fullName evidence="8">Choline dehydrogenase</fullName>
    </submittedName>
</protein>
<dbReference type="Pfam" id="PF00732">
    <property type="entry name" value="GMC_oxred_N"/>
    <property type="match status" value="1"/>
</dbReference>
<keyword evidence="5" id="KW-0560">Oxidoreductase</keyword>
<proteinExistence type="inferred from homology"/>
<accession>A0A1R3WTV0</accession>
<dbReference type="InterPro" id="IPR007867">
    <property type="entry name" value="GMC_OxRtase_C"/>
</dbReference>
<dbReference type="EMBL" id="FTPS01000001">
    <property type="protein sequence ID" value="SIT81846.1"/>
    <property type="molecule type" value="Genomic_DNA"/>
</dbReference>
<keyword evidence="4" id="KW-0274">FAD</keyword>
<feature type="domain" description="Glucose-methanol-choline oxidoreductase N-terminal" evidence="6">
    <location>
        <begin position="38"/>
        <end position="302"/>
    </location>
</feature>
<dbReference type="STRING" id="515897.SAMN05421849_1563"/>
<evidence type="ECO:0000313" key="8">
    <source>
        <dbReference type="EMBL" id="SIT81846.1"/>
    </source>
</evidence>
<feature type="domain" description="Glucose-methanol-choline oxidoreductase C-terminal" evidence="7">
    <location>
        <begin position="457"/>
        <end position="511"/>
    </location>
</feature>
<evidence type="ECO:0000313" key="9">
    <source>
        <dbReference type="Proteomes" id="UP000192455"/>
    </source>
</evidence>
<reference evidence="8 9" key="1">
    <citation type="submission" date="2017-01" db="EMBL/GenBank/DDBJ databases">
        <authorList>
            <person name="Mah S.A."/>
            <person name="Swanson W.J."/>
            <person name="Moy G.W."/>
            <person name="Vacquier V.D."/>
        </authorList>
    </citation>
    <scope>NUCLEOTIDE SEQUENCE [LARGE SCALE GENOMIC DNA]</scope>
    <source>
        <strain evidence="8 9">DSM 21219</strain>
    </source>
</reference>
<organism evidence="8 9">
    <name type="scientific">Pontibaca methylaminivorans</name>
    <dbReference type="NCBI Taxonomy" id="515897"/>
    <lineage>
        <taxon>Bacteria</taxon>
        <taxon>Pseudomonadati</taxon>
        <taxon>Pseudomonadota</taxon>
        <taxon>Alphaproteobacteria</taxon>
        <taxon>Rhodobacterales</taxon>
        <taxon>Roseobacteraceae</taxon>
        <taxon>Pontibaca</taxon>
    </lineage>
</organism>
<dbReference type="AlphaFoldDB" id="A0A1R3WTV0"/>
<evidence type="ECO:0000259" key="6">
    <source>
        <dbReference type="Pfam" id="PF00732"/>
    </source>
</evidence>
<dbReference type="GO" id="GO:0016614">
    <property type="term" value="F:oxidoreductase activity, acting on CH-OH group of donors"/>
    <property type="evidence" value="ECO:0007669"/>
    <property type="project" value="InterPro"/>
</dbReference>
<gene>
    <name evidence="8" type="ORF">SAMN05421849_1563</name>
</gene>
<dbReference type="PANTHER" id="PTHR42784">
    <property type="entry name" value="PYRANOSE 2-OXIDASE"/>
    <property type="match status" value="1"/>
</dbReference>
<evidence type="ECO:0000256" key="4">
    <source>
        <dbReference type="ARBA" id="ARBA00022827"/>
    </source>
</evidence>
<evidence type="ECO:0000256" key="5">
    <source>
        <dbReference type="ARBA" id="ARBA00023002"/>
    </source>
</evidence>
<dbReference type="Gene3D" id="3.50.50.60">
    <property type="entry name" value="FAD/NAD(P)-binding domain"/>
    <property type="match status" value="2"/>
</dbReference>
<dbReference type="Proteomes" id="UP000192455">
    <property type="component" value="Unassembled WGS sequence"/>
</dbReference>